<dbReference type="Proteomes" id="UP000601597">
    <property type="component" value="Unassembled WGS sequence"/>
</dbReference>
<dbReference type="InterPro" id="IPR013468">
    <property type="entry name" value="CHP02647"/>
</dbReference>
<gene>
    <name evidence="1" type="ORF">GCM10007071_10860</name>
</gene>
<organism evidence="1 2">
    <name type="scientific">Marinobacter zhanjiangensis</name>
    <dbReference type="NCBI Taxonomy" id="578215"/>
    <lineage>
        <taxon>Bacteria</taxon>
        <taxon>Pseudomonadati</taxon>
        <taxon>Pseudomonadota</taxon>
        <taxon>Gammaproteobacteria</taxon>
        <taxon>Pseudomonadales</taxon>
        <taxon>Marinobacteraceae</taxon>
        <taxon>Marinobacter</taxon>
    </lineage>
</organism>
<dbReference type="EMBL" id="BMXV01000002">
    <property type="protein sequence ID" value="GGY65910.1"/>
    <property type="molecule type" value="Genomic_DNA"/>
</dbReference>
<evidence type="ECO:0000313" key="2">
    <source>
        <dbReference type="Proteomes" id="UP000601597"/>
    </source>
</evidence>
<dbReference type="Pfam" id="PF18918">
    <property type="entry name" value="DUF5669"/>
    <property type="match status" value="1"/>
</dbReference>
<dbReference type="RefSeq" id="WP_189573981.1">
    <property type="nucleotide sequence ID" value="NZ_BMXV01000002.1"/>
</dbReference>
<accession>A0ABQ3ATY7</accession>
<keyword evidence="2" id="KW-1185">Reference proteome</keyword>
<sequence length="90" mass="9750">MPFSEDHLSELNLLALFDDSSSQEGIKVHQHSAEPTMVAAAERLHRKGLITQKDGGYLTPLGTETAEHVQKALSVLTSRTNDPVSETGAH</sequence>
<dbReference type="NCBIfam" id="TIGR02647">
    <property type="entry name" value="DNA"/>
    <property type="match status" value="1"/>
</dbReference>
<comment type="caution">
    <text evidence="1">The sequence shown here is derived from an EMBL/GenBank/DDBJ whole genome shotgun (WGS) entry which is preliminary data.</text>
</comment>
<name>A0ABQ3ATY7_9GAMM</name>
<reference evidence="2" key="1">
    <citation type="journal article" date="2019" name="Int. J. Syst. Evol. Microbiol.">
        <title>The Global Catalogue of Microorganisms (GCM) 10K type strain sequencing project: providing services to taxonomists for standard genome sequencing and annotation.</title>
        <authorList>
            <consortium name="The Broad Institute Genomics Platform"/>
            <consortium name="The Broad Institute Genome Sequencing Center for Infectious Disease"/>
            <person name="Wu L."/>
            <person name="Ma J."/>
        </authorList>
    </citation>
    <scope>NUCLEOTIDE SEQUENCE [LARGE SCALE GENOMIC DNA]</scope>
    <source>
        <strain evidence="2">KCTC 22280</strain>
    </source>
</reference>
<keyword evidence="1" id="KW-0238">DNA-binding</keyword>
<evidence type="ECO:0000313" key="1">
    <source>
        <dbReference type="EMBL" id="GGY65910.1"/>
    </source>
</evidence>
<dbReference type="GO" id="GO:0003677">
    <property type="term" value="F:DNA binding"/>
    <property type="evidence" value="ECO:0007669"/>
    <property type="project" value="UniProtKB-KW"/>
</dbReference>
<protein>
    <submittedName>
        <fullName evidence="1">DNA-binding protein</fullName>
    </submittedName>
</protein>
<proteinExistence type="predicted"/>